<dbReference type="AlphaFoldDB" id="A0A2M8GMB7"/>
<evidence type="ECO:0000256" key="4">
    <source>
        <dbReference type="ARBA" id="ARBA00035204"/>
    </source>
</evidence>
<gene>
    <name evidence="5" type="primary">rpmC</name>
    <name evidence="7" type="ORF">CO007_03360</name>
</gene>
<evidence type="ECO:0000256" key="2">
    <source>
        <dbReference type="ARBA" id="ARBA00022980"/>
    </source>
</evidence>
<dbReference type="GO" id="GO:0005840">
    <property type="term" value="C:ribosome"/>
    <property type="evidence" value="ECO:0007669"/>
    <property type="project" value="UniProtKB-KW"/>
</dbReference>
<dbReference type="EMBL" id="PFQK01000055">
    <property type="protein sequence ID" value="PJC81700.1"/>
    <property type="molecule type" value="Genomic_DNA"/>
</dbReference>
<accession>A0A2M8GMB7</accession>
<sequence>MKKITKELKRKTALELRKEIQSLRVEIAKLELGAKANPQKDSNFLTKKKKLLARNLTVLTEKEEENTNQEKIKNI</sequence>
<feature type="coiled-coil region" evidence="6">
    <location>
        <begin position="6"/>
        <end position="33"/>
    </location>
</feature>
<comment type="caution">
    <text evidence="7">The sequence shown here is derived from an EMBL/GenBank/DDBJ whole genome shotgun (WGS) entry which is preliminary data.</text>
</comment>
<evidence type="ECO:0000256" key="6">
    <source>
        <dbReference type="SAM" id="Coils"/>
    </source>
</evidence>
<name>A0A2M8GMB7_9BACT</name>
<comment type="similarity">
    <text evidence="1 5">Belongs to the universal ribosomal protein uL29 family.</text>
</comment>
<keyword evidence="6" id="KW-0175">Coiled coil</keyword>
<dbReference type="GO" id="GO:0003735">
    <property type="term" value="F:structural constituent of ribosome"/>
    <property type="evidence" value="ECO:0007669"/>
    <property type="project" value="InterPro"/>
</dbReference>
<proteinExistence type="inferred from homology"/>
<dbReference type="GO" id="GO:0006412">
    <property type="term" value="P:translation"/>
    <property type="evidence" value="ECO:0007669"/>
    <property type="project" value="UniProtKB-UniRule"/>
</dbReference>
<evidence type="ECO:0000256" key="5">
    <source>
        <dbReference type="HAMAP-Rule" id="MF_00374"/>
    </source>
</evidence>
<dbReference type="SUPFAM" id="SSF46561">
    <property type="entry name" value="Ribosomal protein L29 (L29p)"/>
    <property type="match status" value="1"/>
</dbReference>
<reference evidence="8" key="1">
    <citation type="submission" date="2017-09" db="EMBL/GenBank/DDBJ databases">
        <title>Depth-based differentiation of microbial function through sediment-hosted aquifers and enrichment of novel symbionts in the deep terrestrial subsurface.</title>
        <authorList>
            <person name="Probst A.J."/>
            <person name="Ladd B."/>
            <person name="Jarett J.K."/>
            <person name="Geller-Mcgrath D.E."/>
            <person name="Sieber C.M.K."/>
            <person name="Emerson J.B."/>
            <person name="Anantharaman K."/>
            <person name="Thomas B.C."/>
            <person name="Malmstrom R."/>
            <person name="Stieglmeier M."/>
            <person name="Klingl A."/>
            <person name="Woyke T."/>
            <person name="Ryan C.M."/>
            <person name="Banfield J.F."/>
        </authorList>
    </citation>
    <scope>NUCLEOTIDE SEQUENCE [LARGE SCALE GENOMIC DNA]</scope>
</reference>
<keyword evidence="2 5" id="KW-0689">Ribosomal protein</keyword>
<organism evidence="7 8">
    <name type="scientific">Candidatus Roizmanbacteria bacterium CG_4_8_14_3_um_filter_36_10</name>
    <dbReference type="NCBI Taxonomy" id="1974834"/>
    <lineage>
        <taxon>Bacteria</taxon>
        <taxon>Candidatus Roizmaniibacteriota</taxon>
    </lineage>
</organism>
<dbReference type="InterPro" id="IPR036049">
    <property type="entry name" value="Ribosomal_uL29_sf"/>
</dbReference>
<dbReference type="GO" id="GO:1990904">
    <property type="term" value="C:ribonucleoprotein complex"/>
    <property type="evidence" value="ECO:0007669"/>
    <property type="project" value="UniProtKB-KW"/>
</dbReference>
<dbReference type="HAMAP" id="MF_00374">
    <property type="entry name" value="Ribosomal_uL29"/>
    <property type="match status" value="1"/>
</dbReference>
<evidence type="ECO:0000256" key="1">
    <source>
        <dbReference type="ARBA" id="ARBA00009254"/>
    </source>
</evidence>
<dbReference type="Gene3D" id="1.10.287.310">
    <property type="match status" value="1"/>
</dbReference>
<protein>
    <recommendedName>
        <fullName evidence="4 5">Large ribosomal subunit protein uL29</fullName>
    </recommendedName>
</protein>
<evidence type="ECO:0000313" key="7">
    <source>
        <dbReference type="EMBL" id="PJC81700.1"/>
    </source>
</evidence>
<dbReference type="Proteomes" id="UP000229370">
    <property type="component" value="Unassembled WGS sequence"/>
</dbReference>
<evidence type="ECO:0000256" key="3">
    <source>
        <dbReference type="ARBA" id="ARBA00023274"/>
    </source>
</evidence>
<dbReference type="InterPro" id="IPR001854">
    <property type="entry name" value="Ribosomal_uL29"/>
</dbReference>
<evidence type="ECO:0000313" key="8">
    <source>
        <dbReference type="Proteomes" id="UP000229370"/>
    </source>
</evidence>
<keyword evidence="3 5" id="KW-0687">Ribonucleoprotein</keyword>